<evidence type="ECO:0000313" key="2">
    <source>
        <dbReference type="Proteomes" id="UP000002725"/>
    </source>
</evidence>
<organism evidence="1 2">
    <name type="scientific">Prosthecochloris aestuarii (strain DSM 271 / SK 413)</name>
    <dbReference type="NCBI Taxonomy" id="290512"/>
    <lineage>
        <taxon>Bacteria</taxon>
        <taxon>Pseudomonadati</taxon>
        <taxon>Chlorobiota</taxon>
        <taxon>Chlorobiia</taxon>
        <taxon>Chlorobiales</taxon>
        <taxon>Chlorobiaceae</taxon>
        <taxon>Prosthecochloris</taxon>
    </lineage>
</organism>
<dbReference type="eggNOG" id="COG0438">
    <property type="taxonomic scope" value="Bacteria"/>
</dbReference>
<name>B4S5N4_PROA2</name>
<evidence type="ECO:0000313" key="1">
    <source>
        <dbReference type="EMBL" id="ACF47081.1"/>
    </source>
</evidence>
<proteinExistence type="predicted"/>
<reference evidence="1" key="1">
    <citation type="submission" date="2008-06" db="EMBL/GenBank/DDBJ databases">
        <title>Complete sequence of chromosome of Prosthecochloris aestuarii DSM 271.</title>
        <authorList>
            <consortium name="US DOE Joint Genome Institute"/>
            <person name="Lucas S."/>
            <person name="Copeland A."/>
            <person name="Lapidus A."/>
            <person name="Glavina del Rio T."/>
            <person name="Dalin E."/>
            <person name="Tice H."/>
            <person name="Bruce D."/>
            <person name="Goodwin L."/>
            <person name="Pitluck S."/>
            <person name="Schmutz J."/>
            <person name="Larimer F."/>
            <person name="Land M."/>
            <person name="Hauser L."/>
            <person name="Kyrpides N."/>
            <person name="Anderson I."/>
            <person name="Liu Z."/>
            <person name="Li T."/>
            <person name="Zhao F."/>
            <person name="Overmann J."/>
            <person name="Bryant D.A."/>
            <person name="Richardson P."/>
        </authorList>
    </citation>
    <scope>NUCLEOTIDE SEQUENCE [LARGE SCALE GENOMIC DNA]</scope>
    <source>
        <strain evidence="1">DSM 271</strain>
    </source>
</reference>
<evidence type="ECO:0008006" key="3">
    <source>
        <dbReference type="Google" id="ProtNLM"/>
    </source>
</evidence>
<dbReference type="Gene3D" id="3.40.50.2000">
    <property type="entry name" value="Glycogen Phosphorylase B"/>
    <property type="match status" value="1"/>
</dbReference>
<dbReference type="RefSeq" id="WP_012506613.1">
    <property type="nucleotide sequence ID" value="NC_011059.1"/>
</dbReference>
<dbReference type="AlphaFoldDB" id="B4S5N4"/>
<accession>B4S5N4</accession>
<protein>
    <recommendedName>
        <fullName evidence="3">Glycosyl transferase group 1</fullName>
    </recommendedName>
</protein>
<gene>
    <name evidence="1" type="ordered locus">Paes_2071</name>
</gene>
<dbReference type="Proteomes" id="UP000002725">
    <property type="component" value="Chromosome"/>
</dbReference>
<dbReference type="STRING" id="290512.Paes_2071"/>
<dbReference type="EMBL" id="CP001108">
    <property type="protein sequence ID" value="ACF47081.1"/>
    <property type="molecule type" value="Genomic_DNA"/>
</dbReference>
<dbReference type="HOGENOM" id="CLU_645109_0_0_10"/>
<keyword evidence="2" id="KW-1185">Reference proteome</keyword>
<dbReference type="KEGG" id="paa:Paes_2071"/>
<sequence>MKKILFLTRNFPPMMTEGSTRAYQLARQLQRNDWEPFVIGPPAVSGLDELKVKVKGRAKGAEAALNASGEDPFVRQEDEDDSGISALLEERFPFPVYHAGEPLSLKGASQAKAFRVIRGMPQNSFSAIKRGVGGLFSADASDNGWEESARSIAEQLLAEHPDIEIIYAQGPPVTPHMLGLELSGKYNKPLIFDCLEPYDIEGGESVSGMPVHQRLKKLEDQVLHSGQALIMPSRAMKVLFLKKHSGRLAYDDISIVENGYDPEEIEAISGFYQAGSVMRWTFILERLTRKEIAGFLGSIAALLKSQEGLRGALSFALIGSQRSDIDDLVRKSGLGDCVLLPWCYSRQAELDLCMMADVCGVVLGQNEMNECYVPERFYDAIGMKKTLFGVVPEGVVHQILSSVGGRVVPVKNIGETGDAILDLVSTWQAGQLQPSADDAVAGYKISESMKILIREIGYRLLPE</sequence>